<accession>C7J392</accession>
<name>C7J392_ORYSJ</name>
<evidence type="ECO:0000313" key="3">
    <source>
        <dbReference type="Proteomes" id="UP000000763"/>
    </source>
</evidence>
<organism evidence="2 3">
    <name type="scientific">Oryza sativa subsp. japonica</name>
    <name type="common">Rice</name>
    <dbReference type="NCBI Taxonomy" id="39947"/>
    <lineage>
        <taxon>Eukaryota</taxon>
        <taxon>Viridiplantae</taxon>
        <taxon>Streptophyta</taxon>
        <taxon>Embryophyta</taxon>
        <taxon>Tracheophyta</taxon>
        <taxon>Spermatophyta</taxon>
        <taxon>Magnoliopsida</taxon>
        <taxon>Liliopsida</taxon>
        <taxon>Poales</taxon>
        <taxon>Poaceae</taxon>
        <taxon>BOP clade</taxon>
        <taxon>Oryzoideae</taxon>
        <taxon>Oryzeae</taxon>
        <taxon>Oryzinae</taxon>
        <taxon>Oryza</taxon>
        <taxon>Oryza sativa</taxon>
    </lineage>
</organism>
<dbReference type="EMBL" id="AP008212">
    <property type="protein sequence ID" value="BAH93364.1"/>
    <property type="molecule type" value="Genomic_DNA"/>
</dbReference>
<evidence type="ECO:0000256" key="1">
    <source>
        <dbReference type="SAM" id="MobiDB-lite"/>
    </source>
</evidence>
<feature type="compositionally biased region" description="Polar residues" evidence="1">
    <location>
        <begin position="23"/>
        <end position="33"/>
    </location>
</feature>
<evidence type="ECO:0000313" key="2">
    <source>
        <dbReference type="EMBL" id="BAH93364.1"/>
    </source>
</evidence>
<reference evidence="3" key="2">
    <citation type="journal article" date="2008" name="Nucleic Acids Res.">
        <title>The rice annotation project database (RAP-DB): 2008 update.</title>
        <authorList>
            <consortium name="The rice annotation project (RAP)"/>
        </authorList>
    </citation>
    <scope>GENOME REANNOTATION</scope>
    <source>
        <strain evidence="3">cv. Nipponbare</strain>
    </source>
</reference>
<dbReference type="Proteomes" id="UP000000763">
    <property type="component" value="Chromosome 6"/>
</dbReference>
<gene>
    <name evidence="2" type="ordered locus">Os06g0181450</name>
</gene>
<protein>
    <submittedName>
        <fullName evidence="2">Os06g0181450 protein</fullName>
    </submittedName>
</protein>
<dbReference type="KEGG" id="dosa:Os06g0181450"/>
<feature type="region of interest" description="Disordered" evidence="1">
    <location>
        <begin position="1"/>
        <end position="43"/>
    </location>
</feature>
<proteinExistence type="predicted"/>
<dbReference type="AlphaFoldDB" id="C7J392"/>
<sequence length="43" mass="4583">MASEDIQAFETLTGSPTEGIATPLNSLFPTTLSDIPKQEQDST</sequence>
<reference evidence="2 3" key="1">
    <citation type="journal article" date="2005" name="Nature">
        <title>The map-based sequence of the rice genome.</title>
        <authorList>
            <consortium name="International rice genome sequencing project (IRGSP)"/>
            <person name="Matsumoto T."/>
            <person name="Wu J."/>
            <person name="Kanamori H."/>
            <person name="Katayose Y."/>
            <person name="Fujisawa M."/>
            <person name="Namiki N."/>
            <person name="Mizuno H."/>
            <person name="Yamamoto K."/>
            <person name="Antonio B.A."/>
            <person name="Baba T."/>
            <person name="Sakata K."/>
            <person name="Nagamura Y."/>
            <person name="Aoki H."/>
            <person name="Arikawa K."/>
            <person name="Arita K."/>
            <person name="Bito T."/>
            <person name="Chiden Y."/>
            <person name="Fujitsuka N."/>
            <person name="Fukunaka R."/>
            <person name="Hamada M."/>
            <person name="Harada C."/>
            <person name="Hayashi A."/>
            <person name="Hijishita S."/>
            <person name="Honda M."/>
            <person name="Hosokawa S."/>
            <person name="Ichikawa Y."/>
            <person name="Idonuma A."/>
            <person name="Iijima M."/>
            <person name="Ikeda M."/>
            <person name="Ikeno M."/>
            <person name="Ito K."/>
            <person name="Ito S."/>
            <person name="Ito T."/>
            <person name="Ito Y."/>
            <person name="Ito Y."/>
            <person name="Iwabuchi A."/>
            <person name="Kamiya K."/>
            <person name="Karasawa W."/>
            <person name="Kurita K."/>
            <person name="Katagiri S."/>
            <person name="Kikuta A."/>
            <person name="Kobayashi H."/>
            <person name="Kobayashi N."/>
            <person name="Machita K."/>
            <person name="Maehara T."/>
            <person name="Masukawa M."/>
            <person name="Mizubayashi T."/>
            <person name="Mukai Y."/>
            <person name="Nagasaki H."/>
            <person name="Nagata Y."/>
            <person name="Naito S."/>
            <person name="Nakashima M."/>
            <person name="Nakama Y."/>
            <person name="Nakamichi Y."/>
            <person name="Nakamura M."/>
            <person name="Meguro A."/>
            <person name="Negishi M."/>
            <person name="Ohta I."/>
            <person name="Ohta T."/>
            <person name="Okamoto M."/>
            <person name="Ono N."/>
            <person name="Saji S."/>
            <person name="Sakaguchi M."/>
            <person name="Sakai K."/>
            <person name="Shibata M."/>
            <person name="Shimokawa T."/>
            <person name="Song J."/>
            <person name="Takazaki Y."/>
            <person name="Terasawa K."/>
            <person name="Tsugane M."/>
            <person name="Tsuji K."/>
            <person name="Ueda S."/>
            <person name="Waki K."/>
            <person name="Yamagata H."/>
            <person name="Yamamoto M."/>
            <person name="Yamamoto S."/>
            <person name="Yamane H."/>
            <person name="Yoshiki S."/>
            <person name="Yoshihara R."/>
            <person name="Yukawa K."/>
            <person name="Zhong H."/>
            <person name="Yano M."/>
            <person name="Yuan Q."/>
            <person name="Ouyang S."/>
            <person name="Liu J."/>
            <person name="Jones K.M."/>
            <person name="Gansberger K."/>
            <person name="Moffat K."/>
            <person name="Hill J."/>
            <person name="Bera J."/>
            <person name="Fadrosh D."/>
            <person name="Jin S."/>
            <person name="Johri S."/>
            <person name="Kim M."/>
            <person name="Overton L."/>
            <person name="Reardon M."/>
            <person name="Tsitrin T."/>
            <person name="Vuong H."/>
            <person name="Weaver B."/>
            <person name="Ciecko A."/>
            <person name="Tallon L."/>
            <person name="Jackson J."/>
            <person name="Pai G."/>
            <person name="Aken S.V."/>
            <person name="Utterback T."/>
            <person name="Reidmuller S."/>
            <person name="Feldblyum T."/>
            <person name="Hsiao J."/>
            <person name="Zismann V."/>
            <person name="Iobst S."/>
            <person name="de Vazeille A.R."/>
            <person name="Buell C.R."/>
            <person name="Ying K."/>
            <person name="Li Y."/>
            <person name="Lu T."/>
            <person name="Huang Y."/>
            <person name="Zhao Q."/>
            <person name="Feng Q."/>
            <person name="Zhang L."/>
            <person name="Zhu J."/>
            <person name="Weng Q."/>
            <person name="Mu J."/>
            <person name="Lu Y."/>
            <person name="Fan D."/>
            <person name="Liu Y."/>
            <person name="Guan J."/>
            <person name="Zhang Y."/>
            <person name="Yu S."/>
            <person name="Liu X."/>
            <person name="Zhang Y."/>
            <person name="Hong G."/>
            <person name="Han B."/>
            <person name="Choisne N."/>
            <person name="Demange N."/>
            <person name="Orjeda G."/>
            <person name="Samain S."/>
            <person name="Cattolico L."/>
            <person name="Pelletier E."/>
            <person name="Couloux A."/>
            <person name="Segurens B."/>
            <person name="Wincker P."/>
            <person name="D'Hont A."/>
            <person name="Scarpelli C."/>
            <person name="Weissenbach J."/>
            <person name="Salanoubat M."/>
            <person name="Quetier F."/>
            <person name="Yu Y."/>
            <person name="Kim H.R."/>
            <person name="Rambo T."/>
            <person name="Currie J."/>
            <person name="Collura K."/>
            <person name="Luo M."/>
            <person name="Yang T."/>
            <person name="Ammiraju J.S.S."/>
            <person name="Engler F."/>
            <person name="Soderlund C."/>
            <person name="Wing R.A."/>
            <person name="Palmer L.E."/>
            <person name="de la Bastide M."/>
            <person name="Spiegel L."/>
            <person name="Nascimento L."/>
            <person name="Zutavern T."/>
            <person name="O'Shaughnessy A."/>
            <person name="Dike S."/>
            <person name="Dedhia N."/>
            <person name="Preston R."/>
            <person name="Balija V."/>
            <person name="McCombie W.R."/>
            <person name="Chow T."/>
            <person name="Chen H."/>
            <person name="Chung M."/>
            <person name="Chen C."/>
            <person name="Shaw J."/>
            <person name="Wu H."/>
            <person name="Hsiao K."/>
            <person name="Chao Y."/>
            <person name="Chu M."/>
            <person name="Cheng C."/>
            <person name="Hour A."/>
            <person name="Lee P."/>
            <person name="Lin S."/>
            <person name="Lin Y."/>
            <person name="Liou J."/>
            <person name="Liu S."/>
            <person name="Hsing Y."/>
            <person name="Raghuvanshi S."/>
            <person name="Mohanty A."/>
            <person name="Bharti A.K."/>
            <person name="Gaur A."/>
            <person name="Gupta V."/>
            <person name="Kumar D."/>
            <person name="Ravi V."/>
            <person name="Vij S."/>
            <person name="Kapur A."/>
            <person name="Khurana P."/>
            <person name="Khurana P."/>
            <person name="Khurana J.P."/>
            <person name="Tyagi A.K."/>
            <person name="Gaikwad K."/>
            <person name="Singh A."/>
            <person name="Dalal V."/>
            <person name="Srivastava S."/>
            <person name="Dixit A."/>
            <person name="Pal A.K."/>
            <person name="Ghazi I.A."/>
            <person name="Yadav M."/>
            <person name="Pandit A."/>
            <person name="Bhargava A."/>
            <person name="Sureshbabu K."/>
            <person name="Batra K."/>
            <person name="Sharma T.R."/>
            <person name="Mohapatra T."/>
            <person name="Singh N.K."/>
            <person name="Messing J."/>
            <person name="Nelson A.B."/>
            <person name="Fuks G."/>
            <person name="Kavchok S."/>
            <person name="Keizer G."/>
            <person name="Linton E."/>
            <person name="Llaca V."/>
            <person name="Song R."/>
            <person name="Tanyolac B."/>
            <person name="Young S."/>
            <person name="Ho-Il K."/>
            <person name="Hahn J.H."/>
            <person name="Sangsakoo G."/>
            <person name="Vanavichit A."/>
            <person name="de Mattos Luiz.A.T."/>
            <person name="Zimmer P.D."/>
            <person name="Malone G."/>
            <person name="Dellagostin O."/>
            <person name="de Oliveira A.C."/>
            <person name="Bevan M."/>
            <person name="Bancroft I."/>
            <person name="Minx P."/>
            <person name="Cordum H."/>
            <person name="Wilson R."/>
            <person name="Cheng Z."/>
            <person name="Jin W."/>
            <person name="Jiang J."/>
            <person name="Leong S.A."/>
            <person name="Iwama H."/>
            <person name="Gojobori T."/>
            <person name="Itoh T."/>
            <person name="Niimura Y."/>
            <person name="Fujii Y."/>
            <person name="Habara T."/>
            <person name="Sakai H."/>
            <person name="Sato Y."/>
            <person name="Wilson G."/>
            <person name="Kumar K."/>
            <person name="McCouch S."/>
            <person name="Juretic N."/>
            <person name="Hoen D."/>
            <person name="Wright S."/>
            <person name="Bruskiewich R."/>
            <person name="Bureau T."/>
            <person name="Miyao A."/>
            <person name="Hirochika H."/>
            <person name="Nishikawa T."/>
            <person name="Kadowaki K."/>
            <person name="Sugiura M."/>
            <person name="Burr B."/>
            <person name="Sasaki T."/>
        </authorList>
    </citation>
    <scope>NUCLEOTIDE SEQUENCE [LARGE SCALE GENOMIC DNA]</scope>
    <source>
        <strain evidence="3">cv. Nipponbare</strain>
    </source>
</reference>